<name>A0A5B7HHZ1_PORTR</name>
<evidence type="ECO:0000256" key="1">
    <source>
        <dbReference type="SAM" id="MobiDB-lite"/>
    </source>
</evidence>
<evidence type="ECO:0000313" key="2">
    <source>
        <dbReference type="EMBL" id="MPC68468.1"/>
    </source>
</evidence>
<dbReference type="EMBL" id="VSRR010027894">
    <property type="protein sequence ID" value="MPC68468.1"/>
    <property type="molecule type" value="Genomic_DNA"/>
</dbReference>
<feature type="region of interest" description="Disordered" evidence="1">
    <location>
        <begin position="1"/>
        <end position="75"/>
    </location>
</feature>
<keyword evidence="3" id="KW-1185">Reference proteome</keyword>
<gene>
    <name evidence="2" type="ORF">E2C01_062670</name>
</gene>
<proteinExistence type="predicted"/>
<feature type="region of interest" description="Disordered" evidence="1">
    <location>
        <begin position="90"/>
        <end position="122"/>
    </location>
</feature>
<protein>
    <submittedName>
        <fullName evidence="2">Uncharacterized protein</fullName>
    </submittedName>
</protein>
<comment type="caution">
    <text evidence="2">The sequence shown here is derived from an EMBL/GenBank/DDBJ whole genome shotgun (WGS) entry which is preliminary data.</text>
</comment>
<dbReference type="Proteomes" id="UP000324222">
    <property type="component" value="Unassembled WGS sequence"/>
</dbReference>
<sequence>MLSGSSSDSDAHYSGEEDDAGFLEVVSKSEKKRRRNVARLSEDSDTGKMKNAKKSHAGRGSSYGERDPCGTTVGMDASCKKRIGPRFTDTAHSCLSDSDSEDENTPGPNQGSRGLPESSRSGRQRVYFPLTEGLDYNKKLQWTVKLCKYHKDFEVLFKDGKHRPYATVKDEQAVDFLTTEGIDGLVMEKPDGREKSQKVIIYDVPTCIDPDDLPFDERYVWVK</sequence>
<organism evidence="2 3">
    <name type="scientific">Portunus trituberculatus</name>
    <name type="common">Swimming crab</name>
    <name type="synonym">Neptunus trituberculatus</name>
    <dbReference type="NCBI Taxonomy" id="210409"/>
    <lineage>
        <taxon>Eukaryota</taxon>
        <taxon>Metazoa</taxon>
        <taxon>Ecdysozoa</taxon>
        <taxon>Arthropoda</taxon>
        <taxon>Crustacea</taxon>
        <taxon>Multicrustacea</taxon>
        <taxon>Malacostraca</taxon>
        <taxon>Eumalacostraca</taxon>
        <taxon>Eucarida</taxon>
        <taxon>Decapoda</taxon>
        <taxon>Pleocyemata</taxon>
        <taxon>Brachyura</taxon>
        <taxon>Eubrachyura</taxon>
        <taxon>Portunoidea</taxon>
        <taxon>Portunidae</taxon>
        <taxon>Portuninae</taxon>
        <taxon>Portunus</taxon>
    </lineage>
</organism>
<evidence type="ECO:0000313" key="3">
    <source>
        <dbReference type="Proteomes" id="UP000324222"/>
    </source>
</evidence>
<accession>A0A5B7HHZ1</accession>
<reference evidence="2 3" key="1">
    <citation type="submission" date="2019-05" db="EMBL/GenBank/DDBJ databases">
        <title>Another draft genome of Portunus trituberculatus and its Hox gene families provides insights of decapod evolution.</title>
        <authorList>
            <person name="Jeong J.-H."/>
            <person name="Song I."/>
            <person name="Kim S."/>
            <person name="Choi T."/>
            <person name="Kim D."/>
            <person name="Ryu S."/>
            <person name="Kim W."/>
        </authorList>
    </citation>
    <scope>NUCLEOTIDE SEQUENCE [LARGE SCALE GENOMIC DNA]</scope>
    <source>
        <tissue evidence="2">Muscle</tissue>
    </source>
</reference>
<dbReference type="AlphaFoldDB" id="A0A5B7HHZ1"/>